<comment type="caution">
    <text evidence="1">The sequence shown here is derived from an EMBL/GenBank/DDBJ whole genome shotgun (WGS) entry which is preliminary data.</text>
</comment>
<evidence type="ECO:0000313" key="2">
    <source>
        <dbReference type="Proteomes" id="UP001153678"/>
    </source>
</evidence>
<protein>
    <submittedName>
        <fullName evidence="1">4098_t:CDS:1</fullName>
    </submittedName>
</protein>
<feature type="non-terminal residue" evidence="1">
    <location>
        <position position="1"/>
    </location>
</feature>
<gene>
    <name evidence="1" type="ORF">FWILDA_LOCUS16519</name>
</gene>
<name>A0A9W4WY63_9GLOM</name>
<keyword evidence="2" id="KW-1185">Reference proteome</keyword>
<dbReference type="Proteomes" id="UP001153678">
    <property type="component" value="Unassembled WGS sequence"/>
</dbReference>
<dbReference type="AlphaFoldDB" id="A0A9W4WY63"/>
<dbReference type="OrthoDB" id="2407621at2759"/>
<dbReference type="EMBL" id="CAMKVN010010743">
    <property type="protein sequence ID" value="CAI2194324.1"/>
    <property type="molecule type" value="Genomic_DNA"/>
</dbReference>
<evidence type="ECO:0000313" key="1">
    <source>
        <dbReference type="EMBL" id="CAI2194324.1"/>
    </source>
</evidence>
<organism evidence="1 2">
    <name type="scientific">Funneliformis geosporum</name>
    <dbReference type="NCBI Taxonomy" id="1117311"/>
    <lineage>
        <taxon>Eukaryota</taxon>
        <taxon>Fungi</taxon>
        <taxon>Fungi incertae sedis</taxon>
        <taxon>Mucoromycota</taxon>
        <taxon>Glomeromycotina</taxon>
        <taxon>Glomeromycetes</taxon>
        <taxon>Glomerales</taxon>
        <taxon>Glomeraceae</taxon>
        <taxon>Funneliformis</taxon>
    </lineage>
</organism>
<reference evidence="1" key="1">
    <citation type="submission" date="2022-08" db="EMBL/GenBank/DDBJ databases">
        <authorList>
            <person name="Kallberg Y."/>
            <person name="Tangrot J."/>
            <person name="Rosling A."/>
        </authorList>
    </citation>
    <scope>NUCLEOTIDE SEQUENCE</scope>
    <source>
        <strain evidence="1">Wild A</strain>
    </source>
</reference>
<sequence length="78" mass="9313">LTEMTMKGFIDKYFSTNPPNKWSLESFILEHDGPEYVKKDCLYFYKEDLQNICKSSEFDNAGKLMTKRLIETYKKDKK</sequence>
<proteinExistence type="predicted"/>
<accession>A0A9W4WY63</accession>